<feature type="region of interest" description="Disordered" evidence="1">
    <location>
        <begin position="399"/>
        <end position="433"/>
    </location>
</feature>
<feature type="domain" description="5'-3' DNA helicase ZGRF1-like N-terminal" evidence="2">
    <location>
        <begin position="23"/>
        <end position="45"/>
    </location>
</feature>
<feature type="compositionally biased region" description="Low complexity" evidence="1">
    <location>
        <begin position="614"/>
        <end position="627"/>
    </location>
</feature>
<feature type="region of interest" description="Disordered" evidence="1">
    <location>
        <begin position="139"/>
        <end position="328"/>
    </location>
</feature>
<feature type="compositionally biased region" description="Low complexity" evidence="1">
    <location>
        <begin position="581"/>
        <end position="595"/>
    </location>
</feature>
<dbReference type="OrthoDB" id="6513042at2759"/>
<evidence type="ECO:0000256" key="1">
    <source>
        <dbReference type="SAM" id="MobiDB-lite"/>
    </source>
</evidence>
<feature type="region of interest" description="Disordered" evidence="1">
    <location>
        <begin position="349"/>
        <end position="381"/>
    </location>
</feature>
<evidence type="ECO:0000313" key="4">
    <source>
        <dbReference type="Proteomes" id="UP001152607"/>
    </source>
</evidence>
<organism evidence="3 4">
    <name type="scientific">Periconia digitata</name>
    <dbReference type="NCBI Taxonomy" id="1303443"/>
    <lineage>
        <taxon>Eukaryota</taxon>
        <taxon>Fungi</taxon>
        <taxon>Dikarya</taxon>
        <taxon>Ascomycota</taxon>
        <taxon>Pezizomycotina</taxon>
        <taxon>Dothideomycetes</taxon>
        <taxon>Pleosporomycetidae</taxon>
        <taxon>Pleosporales</taxon>
        <taxon>Massarineae</taxon>
        <taxon>Periconiaceae</taxon>
        <taxon>Periconia</taxon>
    </lineage>
</organism>
<keyword evidence="4" id="KW-1185">Reference proteome</keyword>
<feature type="region of interest" description="Disordered" evidence="1">
    <location>
        <begin position="450"/>
        <end position="538"/>
    </location>
</feature>
<feature type="compositionally biased region" description="Pro residues" evidence="1">
    <location>
        <begin position="241"/>
        <end position="252"/>
    </location>
</feature>
<evidence type="ECO:0000259" key="2">
    <source>
        <dbReference type="Pfam" id="PF10382"/>
    </source>
</evidence>
<feature type="region of interest" description="Disordered" evidence="1">
    <location>
        <begin position="756"/>
        <end position="778"/>
    </location>
</feature>
<feature type="region of interest" description="Disordered" evidence="1">
    <location>
        <begin position="1"/>
        <end position="22"/>
    </location>
</feature>
<reference evidence="3" key="1">
    <citation type="submission" date="2023-01" db="EMBL/GenBank/DDBJ databases">
        <authorList>
            <person name="Van Ghelder C."/>
            <person name="Rancurel C."/>
        </authorList>
    </citation>
    <scope>NUCLEOTIDE SEQUENCE</scope>
    <source>
        <strain evidence="3">CNCM I-4278</strain>
    </source>
</reference>
<feature type="compositionally biased region" description="Basic and acidic residues" evidence="1">
    <location>
        <begin position="459"/>
        <end position="475"/>
    </location>
</feature>
<dbReference type="AlphaFoldDB" id="A0A9W4UKF3"/>
<evidence type="ECO:0000313" key="3">
    <source>
        <dbReference type="EMBL" id="CAI6337314.1"/>
    </source>
</evidence>
<gene>
    <name evidence="3" type="ORF">PDIGIT_LOCUS10425</name>
</gene>
<dbReference type="Proteomes" id="UP001152607">
    <property type="component" value="Unassembled WGS sequence"/>
</dbReference>
<dbReference type="EMBL" id="CAOQHR010000007">
    <property type="protein sequence ID" value="CAI6337314.1"/>
    <property type="molecule type" value="Genomic_DNA"/>
</dbReference>
<feature type="compositionally biased region" description="Polar residues" evidence="1">
    <location>
        <begin position="96"/>
        <end position="113"/>
    </location>
</feature>
<feature type="compositionally biased region" description="Polar residues" evidence="1">
    <location>
        <begin position="9"/>
        <end position="21"/>
    </location>
</feature>
<protein>
    <recommendedName>
        <fullName evidence="2">5'-3' DNA helicase ZGRF1-like N-terminal domain-containing protein</fullName>
    </recommendedName>
</protein>
<feature type="compositionally biased region" description="Low complexity" evidence="1">
    <location>
        <begin position="294"/>
        <end position="309"/>
    </location>
</feature>
<feature type="region of interest" description="Disordered" evidence="1">
    <location>
        <begin position="654"/>
        <end position="703"/>
    </location>
</feature>
<proteinExistence type="predicted"/>
<feature type="region of interest" description="Disordered" evidence="1">
    <location>
        <begin position="90"/>
        <end position="123"/>
    </location>
</feature>
<sequence>MTARPRGTPLSSAVPASQHTAPVNEFRCLFTHDVRRKQKRWQDGNFLGDTYWKESDKIQEGDELQLDKGVMVEVAEALGITQTDLTALLEKKKDASQPQPKTTVPRSTMSQRPVPTPSLLARGPSQLRHKSLNTLLGASKGPIGKAIPIESPFETRKKKQLDEADEREAKRQKKMHGSTYPKTSASMTIPEPGVSTAKPSVVASGQDKASRIAAEPPSQDNSLFDVDLDTDDRTSDLAPLSTPPPISKPPRIPKGKVPVPHVKAMQTPKPARPPSSPPISASNRIANIDYALQPSRSSLLETESPSSTRIAQMERSKVASPPPKKTKTLRLSTGVRRGMLLCQSITQPPVSVSRRQDEDHVRLARATSRKSRPARKMGCDDAHTIILEDEDTGDDYAIESESLQRPKSGKRQIGSLAESNSEKTATRNGPAPELASDMEIAHGIMDQQLAVSPSPPSFHDVRKPERSPRQNERDLGSAVGASTSSKRNRHQADTGLPDVPHQSKRSKIATNSIIERESLQDTNLEGAPQQVSKKGNPDLLEQVPQRIELPIKNLEQNTTPSIHPKERLLSLGGFRKKPKQAHSSLASDKSSNASSLRHAVASGNNPSAPNVPDLALKPSTSSTSLTKPPKPITLDNDLIEDDIQIVSLDRSFRRTRSENDAPIPSISEEWEKQNLPKPLPINGTGTEDAPNASTTSLRPKPGGLAALVKRTDPRRKFQRTRSLNENASLTNVTESMIVDAPPDTDVGPWSTEAFDLFDWRPPAPKGQDQGTGLLTDRR</sequence>
<dbReference type="InterPro" id="IPR018838">
    <property type="entry name" value="ZGRF1-like_N"/>
</dbReference>
<comment type="caution">
    <text evidence="3">The sequence shown here is derived from an EMBL/GenBank/DDBJ whole genome shotgun (WGS) entry which is preliminary data.</text>
</comment>
<dbReference type="Pfam" id="PF10382">
    <property type="entry name" value="ZGRF1-like_N"/>
    <property type="match status" value="1"/>
</dbReference>
<feature type="region of interest" description="Disordered" evidence="1">
    <location>
        <begin position="576"/>
        <end position="635"/>
    </location>
</feature>
<accession>A0A9W4UKF3</accession>
<name>A0A9W4UKF3_9PLEO</name>